<sequence length="134" mass="14305">MQFTLALVAAIFASAISAAPALQARDTYPTVKISLYNDQSGRMATVEVVSDGHANMLTDLFKGTPVDDNGAIKATSAQLVKSTQKTRCFFQNYNDIINMSGADHPFVDLDGNPAVAIVRDMSGFNLQCSERAGA</sequence>
<dbReference type="EMBL" id="MCFA01000006">
    <property type="protein sequence ID" value="ORY18563.1"/>
    <property type="molecule type" value="Genomic_DNA"/>
</dbReference>
<evidence type="ECO:0000313" key="2">
    <source>
        <dbReference type="EMBL" id="ORY18563.1"/>
    </source>
</evidence>
<dbReference type="OrthoDB" id="3497702at2759"/>
<evidence type="ECO:0000256" key="1">
    <source>
        <dbReference type="SAM" id="SignalP"/>
    </source>
</evidence>
<dbReference type="Proteomes" id="UP000193144">
    <property type="component" value="Unassembled WGS sequence"/>
</dbReference>
<accession>A0A1Y2A7T5</accession>
<feature type="signal peptide" evidence="1">
    <location>
        <begin position="1"/>
        <end position="18"/>
    </location>
</feature>
<reference evidence="2 3" key="1">
    <citation type="submission" date="2016-07" db="EMBL/GenBank/DDBJ databases">
        <title>Pervasive Adenine N6-methylation of Active Genes in Fungi.</title>
        <authorList>
            <consortium name="DOE Joint Genome Institute"/>
            <person name="Mondo S.J."/>
            <person name="Dannebaum R.O."/>
            <person name="Kuo R.C."/>
            <person name="Labutti K."/>
            <person name="Haridas S."/>
            <person name="Kuo A."/>
            <person name="Salamov A."/>
            <person name="Ahrendt S.R."/>
            <person name="Lipzen A."/>
            <person name="Sullivan W."/>
            <person name="Andreopoulos W.B."/>
            <person name="Clum A."/>
            <person name="Lindquist E."/>
            <person name="Daum C."/>
            <person name="Ramamoorthy G.K."/>
            <person name="Gryganskyi A."/>
            <person name="Culley D."/>
            <person name="Magnuson J.K."/>
            <person name="James T.Y."/>
            <person name="O'Malley M.A."/>
            <person name="Stajich J.E."/>
            <person name="Spatafora J.W."/>
            <person name="Visel A."/>
            <person name="Grigoriev I.V."/>
        </authorList>
    </citation>
    <scope>NUCLEOTIDE SEQUENCE [LARGE SCALE GENOMIC DNA]</scope>
    <source>
        <strain evidence="2 3">CBS 115471</strain>
    </source>
</reference>
<dbReference type="AlphaFoldDB" id="A0A1Y2A7T5"/>
<evidence type="ECO:0000313" key="3">
    <source>
        <dbReference type="Proteomes" id="UP000193144"/>
    </source>
</evidence>
<organism evidence="2 3">
    <name type="scientific">Clohesyomyces aquaticus</name>
    <dbReference type="NCBI Taxonomy" id="1231657"/>
    <lineage>
        <taxon>Eukaryota</taxon>
        <taxon>Fungi</taxon>
        <taxon>Dikarya</taxon>
        <taxon>Ascomycota</taxon>
        <taxon>Pezizomycotina</taxon>
        <taxon>Dothideomycetes</taxon>
        <taxon>Pleosporomycetidae</taxon>
        <taxon>Pleosporales</taxon>
        <taxon>Lindgomycetaceae</taxon>
        <taxon>Clohesyomyces</taxon>
    </lineage>
</organism>
<keyword evidence="3" id="KW-1185">Reference proteome</keyword>
<proteinExistence type="predicted"/>
<keyword evidence="1" id="KW-0732">Signal</keyword>
<comment type="caution">
    <text evidence="2">The sequence shown here is derived from an EMBL/GenBank/DDBJ whole genome shotgun (WGS) entry which is preliminary data.</text>
</comment>
<feature type="chain" id="PRO_5012937518" evidence="1">
    <location>
        <begin position="19"/>
        <end position="134"/>
    </location>
</feature>
<protein>
    <submittedName>
        <fullName evidence="2">Uncharacterized protein</fullName>
    </submittedName>
</protein>
<gene>
    <name evidence="2" type="ORF">BCR34DRAFT_473210</name>
</gene>
<name>A0A1Y2A7T5_9PLEO</name>